<accession>A0A4U5M1B6</accession>
<dbReference type="Proteomes" id="UP000298663">
    <property type="component" value="Unassembled WGS sequence"/>
</dbReference>
<evidence type="ECO:0000313" key="2">
    <source>
        <dbReference type="Proteomes" id="UP000298663"/>
    </source>
</evidence>
<name>A0A4U5M1B6_STECR</name>
<proteinExistence type="predicted"/>
<gene>
    <name evidence="1" type="ORF">L596_026425</name>
</gene>
<dbReference type="AlphaFoldDB" id="A0A4U5M1B6"/>
<reference evidence="1 2" key="1">
    <citation type="journal article" date="2015" name="Genome Biol.">
        <title>Comparative genomics of Steinernema reveals deeply conserved gene regulatory networks.</title>
        <authorList>
            <person name="Dillman A.R."/>
            <person name="Macchietto M."/>
            <person name="Porter C.F."/>
            <person name="Rogers A."/>
            <person name="Williams B."/>
            <person name="Antoshechkin I."/>
            <person name="Lee M.M."/>
            <person name="Goodwin Z."/>
            <person name="Lu X."/>
            <person name="Lewis E.E."/>
            <person name="Goodrich-Blair H."/>
            <person name="Stock S.P."/>
            <person name="Adams B.J."/>
            <person name="Sternberg P.W."/>
            <person name="Mortazavi A."/>
        </authorList>
    </citation>
    <scope>NUCLEOTIDE SEQUENCE [LARGE SCALE GENOMIC DNA]</scope>
    <source>
        <strain evidence="1 2">ALL</strain>
    </source>
</reference>
<dbReference type="EMBL" id="AZBU02000010">
    <property type="protein sequence ID" value="TKR62469.1"/>
    <property type="molecule type" value="Genomic_DNA"/>
</dbReference>
<evidence type="ECO:0000313" key="1">
    <source>
        <dbReference type="EMBL" id="TKR62469.1"/>
    </source>
</evidence>
<organism evidence="1 2">
    <name type="scientific">Steinernema carpocapsae</name>
    <name type="common">Entomopathogenic nematode</name>
    <dbReference type="NCBI Taxonomy" id="34508"/>
    <lineage>
        <taxon>Eukaryota</taxon>
        <taxon>Metazoa</taxon>
        <taxon>Ecdysozoa</taxon>
        <taxon>Nematoda</taxon>
        <taxon>Chromadorea</taxon>
        <taxon>Rhabditida</taxon>
        <taxon>Tylenchina</taxon>
        <taxon>Panagrolaimomorpha</taxon>
        <taxon>Strongyloidoidea</taxon>
        <taxon>Steinernematidae</taxon>
        <taxon>Steinernema</taxon>
    </lineage>
</organism>
<keyword evidence="2" id="KW-1185">Reference proteome</keyword>
<reference evidence="1 2" key="2">
    <citation type="journal article" date="2019" name="G3 (Bethesda)">
        <title>Hybrid Assembly of the Genome of the Entomopathogenic Nematode Steinernema carpocapsae Identifies the X-Chromosome.</title>
        <authorList>
            <person name="Serra L."/>
            <person name="Macchietto M."/>
            <person name="Macias-Munoz A."/>
            <person name="McGill C.J."/>
            <person name="Rodriguez I.M."/>
            <person name="Rodriguez B."/>
            <person name="Murad R."/>
            <person name="Mortazavi A."/>
        </authorList>
    </citation>
    <scope>NUCLEOTIDE SEQUENCE [LARGE SCALE GENOMIC DNA]</scope>
    <source>
        <strain evidence="1 2">ALL</strain>
    </source>
</reference>
<sequence>MLFRLVFVSKPLPYNGIKRIKPNRQDYFESWRKHVPYLQLKELAYVSADITQSQTNGVVGTQSPADKRLGLRSALC</sequence>
<comment type="caution">
    <text evidence="1">The sequence shown here is derived from an EMBL/GenBank/DDBJ whole genome shotgun (WGS) entry which is preliminary data.</text>
</comment>
<protein>
    <submittedName>
        <fullName evidence="1">Uncharacterized protein</fullName>
    </submittedName>
</protein>